<dbReference type="EMBL" id="BNEA01000005">
    <property type="protein sequence ID" value="GHI52004.1"/>
    <property type="molecule type" value="Genomic_DNA"/>
</dbReference>
<dbReference type="SUPFAM" id="SSF51395">
    <property type="entry name" value="FMN-linked oxidoreductases"/>
    <property type="match status" value="1"/>
</dbReference>
<dbReference type="Proteomes" id="UP000646738">
    <property type="component" value="Unassembled WGS sequence"/>
</dbReference>
<dbReference type="InterPro" id="IPR037396">
    <property type="entry name" value="FMN_HAD"/>
</dbReference>
<evidence type="ECO:0000259" key="6">
    <source>
        <dbReference type="PROSITE" id="PS51349"/>
    </source>
</evidence>
<organism evidence="8 9">
    <name type="scientific">Streptomyces rubradiris</name>
    <name type="common">Streptomyces achromogenes subsp. rubradiris</name>
    <dbReference type="NCBI Taxonomy" id="285531"/>
    <lineage>
        <taxon>Bacteria</taxon>
        <taxon>Bacillati</taxon>
        <taxon>Actinomycetota</taxon>
        <taxon>Actinomycetes</taxon>
        <taxon>Kitasatosporales</taxon>
        <taxon>Streptomycetaceae</taxon>
        <taxon>Streptomyces</taxon>
    </lineage>
</organism>
<comment type="caution">
    <text evidence="8">The sequence shown here is derived from an EMBL/GenBank/DDBJ whole genome shotgun (WGS) entry which is preliminary data.</text>
</comment>
<name>A0ABQ3RR63_STRRR</name>
<dbReference type="InterPro" id="IPR000262">
    <property type="entry name" value="FMN-dep_DH"/>
</dbReference>
<dbReference type="InterPro" id="IPR008259">
    <property type="entry name" value="FMN_hydac_DH_AS"/>
</dbReference>
<accession>A0ABQ3RR63</accession>
<protein>
    <submittedName>
        <fullName evidence="8">Alpha-hydroxy-acid oxidizing enzyme</fullName>
    </submittedName>
</protein>
<keyword evidence="4" id="KW-0560">Oxidoreductase</keyword>
<evidence type="ECO:0000256" key="5">
    <source>
        <dbReference type="ARBA" id="ARBA00024042"/>
    </source>
</evidence>
<dbReference type="InterPro" id="IPR012133">
    <property type="entry name" value="Alpha-hydoxy_acid_DH_FMN"/>
</dbReference>
<dbReference type="CDD" id="cd02809">
    <property type="entry name" value="alpha_hydroxyacid_oxid_FMN"/>
    <property type="match status" value="1"/>
</dbReference>
<dbReference type="PIRSF" id="PIRSF000138">
    <property type="entry name" value="Al-hdrx_acd_dh"/>
    <property type="match status" value="1"/>
</dbReference>
<dbReference type="PROSITE" id="PS51349">
    <property type="entry name" value="FMN_HYDROXY_ACID_DH_2"/>
    <property type="match status" value="1"/>
</dbReference>
<dbReference type="Gene3D" id="3.20.20.70">
    <property type="entry name" value="Aldolase class I"/>
    <property type="match status" value="1"/>
</dbReference>
<dbReference type="EMBL" id="BNEA01000020">
    <property type="protein sequence ID" value="GHI58334.1"/>
    <property type="molecule type" value="Genomic_DNA"/>
</dbReference>
<dbReference type="InterPro" id="IPR013785">
    <property type="entry name" value="Aldolase_TIM"/>
</dbReference>
<comment type="similarity">
    <text evidence="5">Belongs to the FMN-dependent alpha-hydroxy acid dehydrogenase family.</text>
</comment>
<reference evidence="9" key="2">
    <citation type="submission" date="2023-07" db="EMBL/GenBank/DDBJ databases">
        <title>Whole genome shotgun sequence of Streptomyces achromogenes subsp. rubradiris NBRC 14000.</title>
        <authorList>
            <person name="Komaki H."/>
            <person name="Tamura T."/>
        </authorList>
    </citation>
    <scope>NUCLEOTIDE SEQUENCE [LARGE SCALE GENOMIC DNA]</scope>
    <source>
        <strain evidence="9">NBRC 14000</strain>
    </source>
</reference>
<dbReference type="PANTHER" id="PTHR10578:SF107">
    <property type="entry name" value="2-HYDROXYACID OXIDASE 1"/>
    <property type="match status" value="1"/>
</dbReference>
<evidence type="ECO:0000313" key="8">
    <source>
        <dbReference type="EMBL" id="GHI58334.1"/>
    </source>
</evidence>
<comment type="cofactor">
    <cofactor evidence="1">
        <name>FMN</name>
        <dbReference type="ChEBI" id="CHEBI:58210"/>
    </cofactor>
</comment>
<sequence length="371" mass="39638">MNPPETPMTELDALLSLADFEQRWTAQADPPIAQYVAGGAGSDSVVAANTAAFGDVWLQPRGLHDGPHTLDTSVTVLGHTLAMPLLLAPTSPQRLVHPDAELATARAAARHGLLSVVSTDSHHPYADIARETPGHTWFQLFPYRSRADVEATLAYAEECGASAIVVTVDASFAARRLTTLRAGYRLPPGVDYGTLRALGILRGDPPASGRHEKLPVTWADLEWIRNRTRLPLLVKGLVRPADVRRCVELGMDATIVSNHGGRQLDGVVPALFALRSVVEAVPRDHPVLLDGGIRSGTDIAKAIALGARAVCIGRPYLWGLGLGGQQGVERVLDILRAEFDDALLQLGINTVDKLDDTFVTAARRLTAVAAG</sequence>
<keyword evidence="2" id="KW-0285">Flavoprotein</keyword>
<evidence type="ECO:0000256" key="3">
    <source>
        <dbReference type="ARBA" id="ARBA00022643"/>
    </source>
</evidence>
<dbReference type="PANTHER" id="PTHR10578">
    <property type="entry name" value="S -2-HYDROXY-ACID OXIDASE-RELATED"/>
    <property type="match status" value="1"/>
</dbReference>
<dbReference type="PROSITE" id="PS00557">
    <property type="entry name" value="FMN_HYDROXY_ACID_DH_1"/>
    <property type="match status" value="1"/>
</dbReference>
<dbReference type="Pfam" id="PF01070">
    <property type="entry name" value="FMN_dh"/>
    <property type="match status" value="1"/>
</dbReference>
<feature type="domain" description="FMN hydroxy acid dehydrogenase" evidence="6">
    <location>
        <begin position="9"/>
        <end position="364"/>
    </location>
</feature>
<evidence type="ECO:0000313" key="9">
    <source>
        <dbReference type="Proteomes" id="UP000646738"/>
    </source>
</evidence>
<evidence type="ECO:0000256" key="4">
    <source>
        <dbReference type="ARBA" id="ARBA00023002"/>
    </source>
</evidence>
<keyword evidence="3" id="KW-0288">FMN</keyword>
<reference evidence="8" key="1">
    <citation type="submission" date="2020-09" db="EMBL/GenBank/DDBJ databases">
        <title>Whole genome shotgun sequence of Streptomyces achromogenes subsp. rubradiris NBRC 14000.</title>
        <authorList>
            <person name="Komaki H."/>
            <person name="Tamura T."/>
        </authorList>
    </citation>
    <scope>NUCLEOTIDE SEQUENCE</scope>
    <source>
        <strain evidence="8">NBRC 14000</strain>
    </source>
</reference>
<evidence type="ECO:0000313" key="7">
    <source>
        <dbReference type="EMBL" id="GHI52004.1"/>
    </source>
</evidence>
<evidence type="ECO:0000256" key="2">
    <source>
        <dbReference type="ARBA" id="ARBA00022630"/>
    </source>
</evidence>
<keyword evidence="9" id="KW-1185">Reference proteome</keyword>
<evidence type="ECO:0000256" key="1">
    <source>
        <dbReference type="ARBA" id="ARBA00001917"/>
    </source>
</evidence>
<proteinExistence type="inferred from homology"/>
<gene>
    <name evidence="7" type="ORF">Srubr_18500</name>
    <name evidence="8" type="ORF">Srubr_81800</name>
</gene>